<dbReference type="GO" id="GO:0005975">
    <property type="term" value="P:carbohydrate metabolic process"/>
    <property type="evidence" value="ECO:0007669"/>
    <property type="project" value="InterPro"/>
</dbReference>
<keyword evidence="6" id="KW-1185">Reference proteome</keyword>
<dbReference type="InterPro" id="IPR006616">
    <property type="entry name" value="DM9_repeat"/>
</dbReference>
<dbReference type="GO" id="GO:0030246">
    <property type="term" value="F:carbohydrate binding"/>
    <property type="evidence" value="ECO:0007669"/>
    <property type="project" value="InterPro"/>
</dbReference>
<dbReference type="CDD" id="cd12214">
    <property type="entry name" value="ChiA1_BD"/>
    <property type="match status" value="1"/>
</dbReference>
<dbReference type="SUPFAM" id="SSF51055">
    <property type="entry name" value="Carbohydrate binding domain"/>
    <property type="match status" value="1"/>
</dbReference>
<evidence type="ECO:0000313" key="5">
    <source>
        <dbReference type="EMBL" id="PLW48139.1"/>
    </source>
</evidence>
<dbReference type="InterPro" id="IPR003610">
    <property type="entry name" value="CBM5/12"/>
</dbReference>
<dbReference type="PANTHER" id="PTHR31649:SF1">
    <property type="entry name" value="FARNESOIC ACID O-METHYL TRANSFERASE DOMAIN-CONTAINING PROTEIN"/>
    <property type="match status" value="1"/>
</dbReference>
<dbReference type="Pfam" id="PF02839">
    <property type="entry name" value="CBM_5_12"/>
    <property type="match status" value="1"/>
</dbReference>
<dbReference type="Proteomes" id="UP000235388">
    <property type="component" value="Unassembled WGS sequence"/>
</dbReference>
<feature type="region of interest" description="Disordered" evidence="2">
    <location>
        <begin position="74"/>
        <end position="121"/>
    </location>
</feature>
<feature type="domain" description="Chitin-binding type-3" evidence="3">
    <location>
        <begin position="4"/>
        <end position="45"/>
    </location>
</feature>
<dbReference type="STRING" id="200324.A0A2N5SS39"/>
<dbReference type="GO" id="GO:0005576">
    <property type="term" value="C:extracellular region"/>
    <property type="evidence" value="ECO:0007669"/>
    <property type="project" value="InterPro"/>
</dbReference>
<comment type="caution">
    <text evidence="4">The sequence shown here is derived from an EMBL/GenBank/DDBJ whole genome shotgun (WGS) entry which is preliminary data.</text>
</comment>
<evidence type="ECO:0000259" key="3">
    <source>
        <dbReference type="Pfam" id="PF02839"/>
    </source>
</evidence>
<evidence type="ECO:0000313" key="6">
    <source>
        <dbReference type="Proteomes" id="UP000235388"/>
    </source>
</evidence>
<organism evidence="4 6">
    <name type="scientific">Puccinia coronata f. sp. avenae</name>
    <dbReference type="NCBI Taxonomy" id="200324"/>
    <lineage>
        <taxon>Eukaryota</taxon>
        <taxon>Fungi</taxon>
        <taxon>Dikarya</taxon>
        <taxon>Basidiomycota</taxon>
        <taxon>Pucciniomycotina</taxon>
        <taxon>Pucciniomycetes</taxon>
        <taxon>Pucciniales</taxon>
        <taxon>Pucciniaceae</taxon>
        <taxon>Puccinia</taxon>
    </lineage>
</organism>
<evidence type="ECO:0000256" key="2">
    <source>
        <dbReference type="SAM" id="MobiDB-lite"/>
    </source>
</evidence>
<keyword evidence="1" id="KW-0378">Hydrolase</keyword>
<proteinExistence type="predicted"/>
<dbReference type="Gene3D" id="2.10.10.20">
    <property type="entry name" value="Carbohydrate-binding module superfamily 5/12"/>
    <property type="match status" value="1"/>
</dbReference>
<dbReference type="OrthoDB" id="2142040at2759"/>
<dbReference type="Pfam" id="PF11901">
    <property type="entry name" value="DM9"/>
    <property type="match status" value="1"/>
</dbReference>
<dbReference type="InterPro" id="IPR036573">
    <property type="entry name" value="CBM_sf_5/12"/>
</dbReference>
<dbReference type="EMBL" id="PGCJ01000880">
    <property type="protein sequence ID" value="PLW16057.1"/>
    <property type="molecule type" value="Genomic_DNA"/>
</dbReference>
<sequence length="341" mass="37840">MVCQWEAWVQYDHNAVVEYEGHLYKIVQPHQSEPNWQPPVVPALWSRVPEECHHEYRSGGDHQGNQQQYQNQNQGFVDQSSGGGYGQQNMPQPGGWGHEEKQNNYEHHGGSGGENKEESWLDDAKKHKLEIGGGILGALAIGGGVYAYSKHKNSEVEEAKKQAWLNESSREKWLEGAHAHTQHYFSGGQSPPVYWVLVSKSDPIPNNAIEGGREGAHSLYIGRTYYEGGLHIGKVSNHLGGCVIGYAGKEHNHFDKYEILCGDKNAVKWVNHASGHGVIQAQGWQPIEGGREADGRFLFVCQALHEGGVHPCKAQDGTDFAIFSYGGKEKTSQEFNILTYA</sequence>
<dbReference type="EMBL" id="PGCJ01000105">
    <property type="protein sequence ID" value="PLW48139.1"/>
    <property type="molecule type" value="Genomic_DNA"/>
</dbReference>
<reference evidence="4 6" key="1">
    <citation type="submission" date="2017-11" db="EMBL/GenBank/DDBJ databases">
        <title>De novo assembly and phasing of dikaryotic genomes from two isolates of Puccinia coronata f. sp. avenae, the causal agent of oat crown rust.</title>
        <authorList>
            <person name="Miller M.E."/>
            <person name="Zhang Y."/>
            <person name="Omidvar V."/>
            <person name="Sperschneider J."/>
            <person name="Schwessinger B."/>
            <person name="Raley C."/>
            <person name="Palmer J.M."/>
            <person name="Garnica D."/>
            <person name="Upadhyaya N."/>
            <person name="Rathjen J."/>
            <person name="Taylor J.M."/>
            <person name="Park R.F."/>
            <person name="Dodds P.N."/>
            <person name="Hirsch C.D."/>
            <person name="Kianian S.F."/>
            <person name="Figueroa M."/>
        </authorList>
    </citation>
    <scope>NUCLEOTIDE SEQUENCE [LARGE SCALE GENOMIC DNA]</scope>
    <source>
        <strain evidence="4">12NC29</strain>
    </source>
</reference>
<dbReference type="AlphaFoldDB" id="A0A2N5SS39"/>
<protein>
    <recommendedName>
        <fullName evidence="3">Chitin-binding type-3 domain-containing protein</fullName>
    </recommendedName>
</protein>
<evidence type="ECO:0000256" key="1">
    <source>
        <dbReference type="ARBA" id="ARBA00022801"/>
    </source>
</evidence>
<accession>A0A2N5SS39</accession>
<dbReference type="SMART" id="SM00696">
    <property type="entry name" value="DM9"/>
    <property type="match status" value="1"/>
</dbReference>
<feature type="compositionally biased region" description="Basic and acidic residues" evidence="2">
    <location>
        <begin position="97"/>
        <end position="121"/>
    </location>
</feature>
<dbReference type="PANTHER" id="PTHR31649">
    <property type="entry name" value="AGAP009604-PA"/>
    <property type="match status" value="1"/>
</dbReference>
<gene>
    <name evidence="5" type="ORF">PCANC_06745</name>
    <name evidence="4" type="ORF">PCANC_15348</name>
</gene>
<name>A0A2N5SS39_9BASI</name>
<evidence type="ECO:0000313" key="4">
    <source>
        <dbReference type="EMBL" id="PLW16057.1"/>
    </source>
</evidence>
<dbReference type="GO" id="GO:0004553">
    <property type="term" value="F:hydrolase activity, hydrolyzing O-glycosyl compounds"/>
    <property type="evidence" value="ECO:0007669"/>
    <property type="project" value="InterPro"/>
</dbReference>